<evidence type="ECO:0000313" key="1">
    <source>
        <dbReference type="EMBL" id="EUB54324.1"/>
    </source>
</evidence>
<dbReference type="CTD" id="36346527"/>
<sequence length="194" mass="23144">MSNLFRQVHFGAYETSNDTGNDQQRGAGEIKMAKNQSILVNRLHSSHNEFDKKNFAPHHKFRKYLLKRNFTEFKQPKKQENNHLFVKEIHLSYYCNSCTSYRCEILLRYSRHVQILFYGFANSLHHKILQLLLICRIHYFTKIKGNTSPFIVQKSMQKYEKQRNLIHILAKCCTFLSFCWNKSKCIEINLAYNI</sequence>
<reference evidence="1 2" key="1">
    <citation type="journal article" date="2013" name="Nat. Genet.">
        <title>The genome of the hydatid tapeworm Echinococcus granulosus.</title>
        <authorList>
            <person name="Zheng H."/>
            <person name="Zhang W."/>
            <person name="Zhang L."/>
            <person name="Zhang Z."/>
            <person name="Li J."/>
            <person name="Lu G."/>
            <person name="Zhu Y."/>
            <person name="Wang Y."/>
            <person name="Huang Y."/>
            <person name="Liu J."/>
            <person name="Kang H."/>
            <person name="Chen J."/>
            <person name="Wang L."/>
            <person name="Chen A."/>
            <person name="Yu S."/>
            <person name="Gao Z."/>
            <person name="Jin L."/>
            <person name="Gu W."/>
            <person name="Wang Z."/>
            <person name="Zhao L."/>
            <person name="Shi B."/>
            <person name="Wen H."/>
            <person name="Lin R."/>
            <person name="Jones M.K."/>
            <person name="Brejova B."/>
            <person name="Vinar T."/>
            <person name="Zhao G."/>
            <person name="McManus D.P."/>
            <person name="Chen Z."/>
            <person name="Zhou Y."/>
            <person name="Wang S."/>
        </authorList>
    </citation>
    <scope>NUCLEOTIDE SEQUENCE [LARGE SCALE GENOMIC DNA]</scope>
</reference>
<name>W6ULC5_ECHGR</name>
<keyword evidence="2" id="KW-1185">Reference proteome</keyword>
<protein>
    <submittedName>
        <fullName evidence="1">Uncharacterized protein</fullName>
    </submittedName>
</protein>
<dbReference type="EMBL" id="APAU02000275">
    <property type="protein sequence ID" value="EUB54324.1"/>
    <property type="molecule type" value="Genomic_DNA"/>
</dbReference>
<dbReference type="AlphaFoldDB" id="W6ULC5"/>
<dbReference type="GeneID" id="36346527"/>
<gene>
    <name evidence="1" type="ORF">EGR_10812</name>
</gene>
<organism evidence="1 2">
    <name type="scientific">Echinococcus granulosus</name>
    <name type="common">Hydatid tapeworm</name>
    <dbReference type="NCBI Taxonomy" id="6210"/>
    <lineage>
        <taxon>Eukaryota</taxon>
        <taxon>Metazoa</taxon>
        <taxon>Spiralia</taxon>
        <taxon>Lophotrochozoa</taxon>
        <taxon>Platyhelminthes</taxon>
        <taxon>Cestoda</taxon>
        <taxon>Eucestoda</taxon>
        <taxon>Cyclophyllidea</taxon>
        <taxon>Taeniidae</taxon>
        <taxon>Echinococcus</taxon>
        <taxon>Echinococcus granulosus group</taxon>
    </lineage>
</organism>
<dbReference type="Proteomes" id="UP000019149">
    <property type="component" value="Unassembled WGS sequence"/>
</dbReference>
<accession>W6ULC5</accession>
<proteinExistence type="predicted"/>
<comment type="caution">
    <text evidence="1">The sequence shown here is derived from an EMBL/GenBank/DDBJ whole genome shotgun (WGS) entry which is preliminary data.</text>
</comment>
<dbReference type="KEGG" id="egl:EGR_10812"/>
<evidence type="ECO:0000313" key="2">
    <source>
        <dbReference type="Proteomes" id="UP000019149"/>
    </source>
</evidence>
<dbReference type="RefSeq" id="XP_024345520.1">
    <property type="nucleotide sequence ID" value="XM_024500061.1"/>
</dbReference>